<dbReference type="Gene3D" id="2.60.40.150">
    <property type="entry name" value="C2 domain"/>
    <property type="match status" value="1"/>
</dbReference>
<feature type="compositionally biased region" description="Low complexity" evidence="1">
    <location>
        <begin position="741"/>
        <end position="750"/>
    </location>
</feature>
<evidence type="ECO:0000313" key="4">
    <source>
        <dbReference type="Proteomes" id="UP000777438"/>
    </source>
</evidence>
<feature type="region of interest" description="Disordered" evidence="1">
    <location>
        <begin position="718"/>
        <end position="795"/>
    </location>
</feature>
<feature type="compositionally biased region" description="Polar residues" evidence="1">
    <location>
        <begin position="474"/>
        <end position="483"/>
    </location>
</feature>
<dbReference type="InterPro" id="IPR000008">
    <property type="entry name" value="C2_dom"/>
</dbReference>
<feature type="compositionally biased region" description="Basic and acidic residues" evidence="1">
    <location>
        <begin position="384"/>
        <end position="395"/>
    </location>
</feature>
<proteinExistence type="predicted"/>
<dbReference type="PANTHER" id="PTHR47052:SF3">
    <property type="entry name" value="INGRESSION PROTEIN 1"/>
    <property type="match status" value="1"/>
</dbReference>
<dbReference type="InterPro" id="IPR052981">
    <property type="entry name" value="Ingression_C2_domain"/>
</dbReference>
<dbReference type="PANTHER" id="PTHR47052">
    <property type="entry name" value="CONSERVED SERINE PROLINE-RICH PROTEIN (AFU_ORTHOLOGUE AFUA_2G01790)"/>
    <property type="match status" value="1"/>
</dbReference>
<dbReference type="AlphaFoldDB" id="A0A9P9AZ55"/>
<protein>
    <recommendedName>
        <fullName evidence="2">C2 domain-containing protein</fullName>
    </recommendedName>
</protein>
<evidence type="ECO:0000313" key="3">
    <source>
        <dbReference type="EMBL" id="KAH6899944.1"/>
    </source>
</evidence>
<dbReference type="Pfam" id="PF00168">
    <property type="entry name" value="C2"/>
    <property type="match status" value="1"/>
</dbReference>
<dbReference type="SMART" id="SM00239">
    <property type="entry name" value="C2"/>
    <property type="match status" value="1"/>
</dbReference>
<feature type="compositionally biased region" description="Basic and acidic residues" evidence="1">
    <location>
        <begin position="808"/>
        <end position="819"/>
    </location>
</feature>
<feature type="compositionally biased region" description="Polar residues" evidence="1">
    <location>
        <begin position="603"/>
        <end position="620"/>
    </location>
</feature>
<evidence type="ECO:0000256" key="1">
    <source>
        <dbReference type="SAM" id="MobiDB-lite"/>
    </source>
</evidence>
<feature type="compositionally biased region" description="Basic and acidic residues" evidence="1">
    <location>
        <begin position="827"/>
        <end position="841"/>
    </location>
</feature>
<gene>
    <name evidence="3" type="ORF">B0T10DRAFT_469186</name>
</gene>
<keyword evidence="4" id="KW-1185">Reference proteome</keyword>
<feature type="region of interest" description="Disordered" evidence="1">
    <location>
        <begin position="150"/>
        <end position="646"/>
    </location>
</feature>
<dbReference type="EMBL" id="JAGPYM010000001">
    <property type="protein sequence ID" value="KAH6899944.1"/>
    <property type="molecule type" value="Genomic_DNA"/>
</dbReference>
<feature type="region of interest" description="Disordered" evidence="1">
    <location>
        <begin position="662"/>
        <end position="706"/>
    </location>
</feature>
<evidence type="ECO:0000259" key="2">
    <source>
        <dbReference type="PROSITE" id="PS50004"/>
    </source>
</evidence>
<feature type="compositionally biased region" description="Polar residues" evidence="1">
    <location>
        <begin position="910"/>
        <end position="925"/>
    </location>
</feature>
<feature type="region of interest" description="Disordered" evidence="1">
    <location>
        <begin position="807"/>
        <end position="925"/>
    </location>
</feature>
<organism evidence="3 4">
    <name type="scientific">Thelonectria olida</name>
    <dbReference type="NCBI Taxonomy" id="1576542"/>
    <lineage>
        <taxon>Eukaryota</taxon>
        <taxon>Fungi</taxon>
        <taxon>Dikarya</taxon>
        <taxon>Ascomycota</taxon>
        <taxon>Pezizomycotina</taxon>
        <taxon>Sordariomycetes</taxon>
        <taxon>Hypocreomycetidae</taxon>
        <taxon>Hypocreales</taxon>
        <taxon>Nectriaceae</taxon>
        <taxon>Thelonectria</taxon>
    </lineage>
</organism>
<dbReference type="OrthoDB" id="270970at2759"/>
<reference evidence="3 4" key="1">
    <citation type="journal article" date="2021" name="Nat. Commun.">
        <title>Genetic determinants of endophytism in the Arabidopsis root mycobiome.</title>
        <authorList>
            <person name="Mesny F."/>
            <person name="Miyauchi S."/>
            <person name="Thiergart T."/>
            <person name="Pickel B."/>
            <person name="Atanasova L."/>
            <person name="Karlsson M."/>
            <person name="Huettel B."/>
            <person name="Barry K.W."/>
            <person name="Haridas S."/>
            <person name="Chen C."/>
            <person name="Bauer D."/>
            <person name="Andreopoulos W."/>
            <person name="Pangilinan J."/>
            <person name="LaButti K."/>
            <person name="Riley R."/>
            <person name="Lipzen A."/>
            <person name="Clum A."/>
            <person name="Drula E."/>
            <person name="Henrissat B."/>
            <person name="Kohler A."/>
            <person name="Grigoriev I.V."/>
            <person name="Martin F.M."/>
            <person name="Hacquard S."/>
        </authorList>
    </citation>
    <scope>NUCLEOTIDE SEQUENCE [LARGE SCALE GENOMIC DNA]</scope>
    <source>
        <strain evidence="3 4">MPI-CAGE-CH-0241</strain>
    </source>
</reference>
<feature type="compositionally biased region" description="Polar residues" evidence="1">
    <location>
        <begin position="221"/>
        <end position="236"/>
    </location>
</feature>
<comment type="caution">
    <text evidence="3">The sequence shown here is derived from an EMBL/GenBank/DDBJ whole genome shotgun (WGS) entry which is preliminary data.</text>
</comment>
<name>A0A9P9AZ55_9HYPO</name>
<feature type="compositionally biased region" description="Pro residues" evidence="1">
    <location>
        <begin position="198"/>
        <end position="214"/>
    </location>
</feature>
<dbReference type="SUPFAM" id="SSF49562">
    <property type="entry name" value="C2 domain (Calcium/lipid-binding domain, CaLB)"/>
    <property type="match status" value="1"/>
</dbReference>
<feature type="compositionally biased region" description="Polar residues" evidence="1">
    <location>
        <begin position="558"/>
        <end position="582"/>
    </location>
</feature>
<feature type="compositionally biased region" description="Polar residues" evidence="1">
    <location>
        <begin position="265"/>
        <end position="277"/>
    </location>
</feature>
<feature type="domain" description="C2" evidence="2">
    <location>
        <begin position="14"/>
        <end position="131"/>
    </location>
</feature>
<accession>A0A9P9AZ55</accession>
<dbReference type="PROSITE" id="PS50004">
    <property type="entry name" value="C2"/>
    <property type="match status" value="1"/>
</dbReference>
<dbReference type="Proteomes" id="UP000777438">
    <property type="component" value="Unassembled WGS sequence"/>
</dbReference>
<feature type="compositionally biased region" description="Basic and acidic residues" evidence="1">
    <location>
        <begin position="435"/>
        <end position="449"/>
    </location>
</feature>
<sequence>MSPKAKSHPLNAAHTAGIFADLSVDGPIIGTLVAIVDRAKNLPNRKTIGKQDPYCAARLGKEARKTTTDVRGGQTPKWDQELRFSVHDSPDYYQLKISIFTDDKKTDLIGESWIDLRGIIIPGGGQSDVWQTLSCRGKYAGEIRIEITFYDTRPKPEKPATTKAKQATSEEGRGSLKQRTPVKRRPLPSDPITGEAPPSAPPAASPAGPAPLPSALPSAPEQTTPSRGPAQQSSRGNLIPKQSPLQAVEYKTPPSHRNRHADHSPLTSASKDYSTPTRGERPRGARSSMNPPHEPSPRHQETRNFSPKYAGHPQEQQMDQAYSAPPPDVYDAPPMEDARQYPAIEDERPPPPPAHRTRNNSGGQELVPRNGYDASPPKSSQPPMRHDVLRMEAHRHSMPVIPTVPSYPGRPTFRGYDTTPPSNLGQQQALTYDPSPRHSSYDANYDPHHRSMQPTVEDVPETPVSIPNNHRHSMSVSRLQQQDEMCFDDPSPAPLSLSRSTGSSFRGGDFSPSAPQEYEEQNPYQMVPVSQARAQDYDRRPSQDYNSQGRDYSRSPAYDQNSYQIVPATQSQSRDYSRSPGQDPNAYAMVPASGSFGRDISRSPGQISYHPHSSQGQHSNQRMELETRHIQSSNSHSMPGMPAALVPGLDSALSQEVTDGIYDNRRGRRPHSQSVSQSVSTPPRGRPRNESYPYQSYNETPDDSQRYAIQPYNRRAITYSGEPEPPVANARDVSPNPSPNPRRTSVSPNPQHLIRRKSVSPAPPPQETRRLSGIPFGPDSYDELNPSVSSKTPADCVTAENNKIITYDGREIDPSDHLPIESWAPEPEPKGKEAPPPEPRRLNGAQPLPPSTRRTPRAGRHSVSAANSPYYAADEPRTPVSAGRARLQKRLPASAGHSPAAVSPLGPTPDNYQDRQSPYSTTPTRTLPRAITWDHQNENRAPHYASGPPLPAKVPLPLMSGANGNGHELALLEEMQMIDIGTGRSRRRGGY</sequence>
<dbReference type="InterPro" id="IPR035892">
    <property type="entry name" value="C2_domain_sf"/>
</dbReference>
<feature type="compositionally biased region" description="Polar residues" evidence="1">
    <location>
        <begin position="419"/>
        <end position="430"/>
    </location>
</feature>